<dbReference type="GO" id="GO:0042147">
    <property type="term" value="P:retrograde transport, endosome to Golgi"/>
    <property type="evidence" value="ECO:0007669"/>
    <property type="project" value="TreeGrafter"/>
</dbReference>
<feature type="domain" description="Vps52 C-terminal" evidence="8">
    <location>
        <begin position="331"/>
        <end position="628"/>
    </location>
</feature>
<accession>A0A835XF05</accession>
<evidence type="ECO:0000256" key="2">
    <source>
        <dbReference type="ARBA" id="ARBA00008180"/>
    </source>
</evidence>
<comment type="subcellular location">
    <subcellularLocation>
        <location evidence="1">Golgi apparatus</location>
        <location evidence="1">trans-Golgi network</location>
    </subcellularLocation>
</comment>
<dbReference type="Pfam" id="PF04129">
    <property type="entry name" value="Vps52_CC"/>
    <property type="match status" value="2"/>
</dbReference>
<sequence length="848" mass="92571">MGDRVSGDTNKYAENLRKQLMNDLFEGDDLETDVTPLGDNVNLADFLGDSGLISLQDVDKDLEEFQDHDVIKGILEQGRVVKEYAREIDDKLRTVELESIQDYIQESDNMVALHDQIKTCDSILAGMEGLLAKFQSELGKVGEEIRQLQVQSQSMGTKLKNRHMPPTRRQNTHVPRLFPPFSPSPQVQSQSMGTKLKNRRAAESQLGSFIEQLTIGDDLVTAIMEHEVNEEYVEALVALDRKLRFVREDGVARQSMAKRDIEGALEKLRVRAVTKVREHMLNKVYQLKRPKTNVQIIQQSVLLKAKYFMRFLRMHGPDVYTEIRAEYVSVLSKILASHFRTYLGAMEKMQASVAGAGDVLGAPESGAGGGGLGGLFGGKSAARPTTEATFSLGDRAAVLDQLDKPAIIPHMAEYEGRKFPYEVIFRNVHKLLLDTATSEYLFCCDFFDEDEGLPVFRDMFAPIVAVVEGDLAHNLQDISDLICVLLMIRINHDHRKLMLRRRVPSLDDYLDRVHLLLWPRFKLLFDAQLQSVRPGAERALFVDSPAPHFVTRRYAALASSVLVLMAGYDSGDPGVFKAQSFVDMMERLWQVLHDLLLRMSNLFRDRRTGIVFLIVQYSHIHTTLRAAAAGALPGAAPPAAGAGGPAAGPGGPGGPGAAGAGAGPGGPGGAPPGSSGGGGQGGPGGQGQQGGPAGAAAAGIGRTGLANLKECEDQLASCTGLFVDDQLAAHYRDLVDFVRKAEQAAKRSGAAEGQTIPGFGPQQAAPILRDFAARWQAAIEAMHREVAAQFAETGCGRDVLQASMTSLLKYYTRFLELLKRQGAEGLTLVREAVNVPSIMYEIKRITKT</sequence>
<evidence type="ECO:0000256" key="4">
    <source>
        <dbReference type="ARBA" id="ARBA00022927"/>
    </source>
</evidence>
<dbReference type="PANTHER" id="PTHR14190:SF7">
    <property type="entry name" value="VACUOLAR PROTEIN SORTING-ASSOCIATED PROTEIN 52 HOMOLOG"/>
    <property type="match status" value="1"/>
</dbReference>
<dbReference type="InterPro" id="IPR048361">
    <property type="entry name" value="Vps52_C"/>
</dbReference>
<organism evidence="9 10">
    <name type="scientific">Edaphochlamys debaryana</name>
    <dbReference type="NCBI Taxonomy" id="47281"/>
    <lineage>
        <taxon>Eukaryota</taxon>
        <taxon>Viridiplantae</taxon>
        <taxon>Chlorophyta</taxon>
        <taxon>core chlorophytes</taxon>
        <taxon>Chlorophyceae</taxon>
        <taxon>CS clade</taxon>
        <taxon>Chlamydomonadales</taxon>
        <taxon>Chlamydomonadales incertae sedis</taxon>
        <taxon>Edaphochlamys</taxon>
    </lineage>
</organism>
<evidence type="ECO:0000256" key="6">
    <source>
        <dbReference type="SAM" id="MobiDB-lite"/>
    </source>
</evidence>
<reference evidence="9" key="1">
    <citation type="journal article" date="2020" name="bioRxiv">
        <title>Comparative genomics of Chlamydomonas.</title>
        <authorList>
            <person name="Craig R.J."/>
            <person name="Hasan A.R."/>
            <person name="Ness R.W."/>
            <person name="Keightley P.D."/>
        </authorList>
    </citation>
    <scope>NUCLEOTIDE SEQUENCE</scope>
    <source>
        <strain evidence="9">CCAP 11/70</strain>
    </source>
</reference>
<comment type="similarity">
    <text evidence="2">Belongs to the VPS52 family.</text>
</comment>
<evidence type="ECO:0000256" key="1">
    <source>
        <dbReference type="ARBA" id="ARBA00004601"/>
    </source>
</evidence>
<evidence type="ECO:0000259" key="7">
    <source>
        <dbReference type="Pfam" id="PF04129"/>
    </source>
</evidence>
<feature type="domain" description="Vps52 coiled-coil" evidence="7">
    <location>
        <begin position="187"/>
        <end position="312"/>
    </location>
</feature>
<protein>
    <submittedName>
        <fullName evidence="9">Uncharacterized protein</fullName>
    </submittedName>
</protein>
<name>A0A835XF05_9CHLO</name>
<proteinExistence type="inferred from homology"/>
<comment type="caution">
    <text evidence="9">The sequence shown here is derived from an EMBL/GenBank/DDBJ whole genome shotgun (WGS) entry which is preliminary data.</text>
</comment>
<dbReference type="InterPro" id="IPR048319">
    <property type="entry name" value="Vps52_CC"/>
</dbReference>
<dbReference type="AlphaFoldDB" id="A0A835XF05"/>
<evidence type="ECO:0000313" key="9">
    <source>
        <dbReference type="EMBL" id="KAG2482868.1"/>
    </source>
</evidence>
<dbReference type="GO" id="GO:0000938">
    <property type="term" value="C:GARP complex"/>
    <property type="evidence" value="ECO:0007669"/>
    <property type="project" value="TreeGrafter"/>
</dbReference>
<feature type="domain" description="Vps52 coiled-coil" evidence="7">
    <location>
        <begin position="102"/>
        <end position="163"/>
    </location>
</feature>
<dbReference type="OrthoDB" id="19482at2759"/>
<feature type="compositionally biased region" description="Gly residues" evidence="6">
    <location>
        <begin position="674"/>
        <end position="693"/>
    </location>
</feature>
<dbReference type="GO" id="GO:0032456">
    <property type="term" value="P:endocytic recycling"/>
    <property type="evidence" value="ECO:0007669"/>
    <property type="project" value="TreeGrafter"/>
</dbReference>
<dbReference type="GO" id="GO:0005829">
    <property type="term" value="C:cytosol"/>
    <property type="evidence" value="ECO:0007669"/>
    <property type="project" value="GOC"/>
</dbReference>
<feature type="region of interest" description="Disordered" evidence="6">
    <location>
        <begin position="635"/>
        <end position="697"/>
    </location>
</feature>
<dbReference type="Pfam" id="PF20655">
    <property type="entry name" value="Vps52_C"/>
    <property type="match status" value="1"/>
</dbReference>
<dbReference type="GO" id="GO:0015031">
    <property type="term" value="P:protein transport"/>
    <property type="evidence" value="ECO:0007669"/>
    <property type="project" value="UniProtKB-KW"/>
</dbReference>
<keyword evidence="4" id="KW-0653">Protein transport</keyword>
<keyword evidence="5" id="KW-0333">Golgi apparatus</keyword>
<evidence type="ECO:0000256" key="3">
    <source>
        <dbReference type="ARBA" id="ARBA00022448"/>
    </source>
</evidence>
<dbReference type="GO" id="GO:0006896">
    <property type="term" value="P:Golgi to vacuole transport"/>
    <property type="evidence" value="ECO:0007669"/>
    <property type="project" value="TreeGrafter"/>
</dbReference>
<evidence type="ECO:0000256" key="5">
    <source>
        <dbReference type="ARBA" id="ARBA00023034"/>
    </source>
</evidence>
<gene>
    <name evidence="9" type="ORF">HYH03_018212</name>
</gene>
<feature type="compositionally biased region" description="Gly residues" evidence="6">
    <location>
        <begin position="641"/>
        <end position="668"/>
    </location>
</feature>
<evidence type="ECO:0000313" key="10">
    <source>
        <dbReference type="Proteomes" id="UP000612055"/>
    </source>
</evidence>
<keyword evidence="10" id="KW-1185">Reference proteome</keyword>
<dbReference type="Proteomes" id="UP000612055">
    <property type="component" value="Unassembled WGS sequence"/>
</dbReference>
<evidence type="ECO:0000259" key="8">
    <source>
        <dbReference type="Pfam" id="PF20655"/>
    </source>
</evidence>
<keyword evidence="3" id="KW-0813">Transport</keyword>
<dbReference type="GO" id="GO:0019905">
    <property type="term" value="F:syntaxin binding"/>
    <property type="evidence" value="ECO:0007669"/>
    <property type="project" value="TreeGrafter"/>
</dbReference>
<dbReference type="PANTHER" id="PTHR14190">
    <property type="entry name" value="SUPPRESSOR OF ACTIN MUTATIONS 2/VACUOLAR PROTEIN SORTING 52"/>
    <property type="match status" value="1"/>
</dbReference>
<dbReference type="EMBL" id="JAEHOE010000198">
    <property type="protein sequence ID" value="KAG2482868.1"/>
    <property type="molecule type" value="Genomic_DNA"/>
</dbReference>
<dbReference type="InterPro" id="IPR007258">
    <property type="entry name" value="Vps52"/>
</dbReference>